<dbReference type="EMBL" id="LAZR01022623">
    <property type="protein sequence ID" value="KKL81235.1"/>
    <property type="molecule type" value="Genomic_DNA"/>
</dbReference>
<evidence type="ECO:0000313" key="1">
    <source>
        <dbReference type="EMBL" id="KKL81235.1"/>
    </source>
</evidence>
<accession>A0A0F9HHW1</accession>
<reference evidence="1" key="1">
    <citation type="journal article" date="2015" name="Nature">
        <title>Complex archaea that bridge the gap between prokaryotes and eukaryotes.</title>
        <authorList>
            <person name="Spang A."/>
            <person name="Saw J.H."/>
            <person name="Jorgensen S.L."/>
            <person name="Zaremba-Niedzwiedzka K."/>
            <person name="Martijn J."/>
            <person name="Lind A.E."/>
            <person name="van Eijk R."/>
            <person name="Schleper C."/>
            <person name="Guy L."/>
            <person name="Ettema T.J."/>
        </authorList>
    </citation>
    <scope>NUCLEOTIDE SEQUENCE</scope>
</reference>
<gene>
    <name evidence="1" type="ORF">LCGC14_1996820</name>
</gene>
<name>A0A0F9HHW1_9ZZZZ</name>
<sequence length="151" mass="15820">MRKLIAVLALSIAITGLAYAPPKPLEPPTVSIGDQLMEDVTVQSASVEHSYALVVTMEQSALVFGGSALPDAQNTLGAPLNNGTPADRNIQHEINPSLLNDAYDLYTGGMISTITLTMSEPETSGGNNMYGTPEVVGPLPSRLSVTGVRLL</sequence>
<proteinExistence type="predicted"/>
<organism evidence="1">
    <name type="scientific">marine sediment metagenome</name>
    <dbReference type="NCBI Taxonomy" id="412755"/>
    <lineage>
        <taxon>unclassified sequences</taxon>
        <taxon>metagenomes</taxon>
        <taxon>ecological metagenomes</taxon>
    </lineage>
</organism>
<comment type="caution">
    <text evidence="1">The sequence shown here is derived from an EMBL/GenBank/DDBJ whole genome shotgun (WGS) entry which is preliminary data.</text>
</comment>
<protein>
    <submittedName>
        <fullName evidence="1">Uncharacterized protein</fullName>
    </submittedName>
</protein>
<dbReference type="AlphaFoldDB" id="A0A0F9HHW1"/>